<dbReference type="AlphaFoldDB" id="A0AAV7VKX9"/>
<evidence type="ECO:0000313" key="2">
    <source>
        <dbReference type="EMBL" id="KAJ1201344.1"/>
    </source>
</evidence>
<name>A0AAV7VKX9_PLEWA</name>
<reference evidence="2" key="1">
    <citation type="journal article" date="2022" name="bioRxiv">
        <title>Sequencing and chromosome-scale assembly of the giantPleurodeles waltlgenome.</title>
        <authorList>
            <person name="Brown T."/>
            <person name="Elewa A."/>
            <person name="Iarovenko S."/>
            <person name="Subramanian E."/>
            <person name="Araus A.J."/>
            <person name="Petzold A."/>
            <person name="Susuki M."/>
            <person name="Suzuki K.-i.T."/>
            <person name="Hayashi T."/>
            <person name="Toyoda A."/>
            <person name="Oliveira C."/>
            <person name="Osipova E."/>
            <person name="Leigh N.D."/>
            <person name="Simon A."/>
            <person name="Yun M.H."/>
        </authorList>
    </citation>
    <scope>NUCLEOTIDE SEQUENCE</scope>
    <source>
        <strain evidence="2">20211129_DDA</strain>
        <tissue evidence="2">Liver</tissue>
    </source>
</reference>
<organism evidence="2 3">
    <name type="scientific">Pleurodeles waltl</name>
    <name type="common">Iberian ribbed newt</name>
    <dbReference type="NCBI Taxonomy" id="8319"/>
    <lineage>
        <taxon>Eukaryota</taxon>
        <taxon>Metazoa</taxon>
        <taxon>Chordata</taxon>
        <taxon>Craniata</taxon>
        <taxon>Vertebrata</taxon>
        <taxon>Euteleostomi</taxon>
        <taxon>Amphibia</taxon>
        <taxon>Batrachia</taxon>
        <taxon>Caudata</taxon>
        <taxon>Salamandroidea</taxon>
        <taxon>Salamandridae</taxon>
        <taxon>Pleurodelinae</taxon>
        <taxon>Pleurodeles</taxon>
    </lineage>
</organism>
<evidence type="ECO:0000256" key="1">
    <source>
        <dbReference type="SAM" id="MobiDB-lite"/>
    </source>
</evidence>
<comment type="caution">
    <text evidence="2">The sequence shown here is derived from an EMBL/GenBank/DDBJ whole genome shotgun (WGS) entry which is preliminary data.</text>
</comment>
<protein>
    <submittedName>
        <fullName evidence="2">Uncharacterized protein</fullName>
    </submittedName>
</protein>
<dbReference type="Proteomes" id="UP001066276">
    <property type="component" value="Chromosome 2_1"/>
</dbReference>
<keyword evidence="3" id="KW-1185">Reference proteome</keyword>
<dbReference type="EMBL" id="JANPWB010000003">
    <property type="protein sequence ID" value="KAJ1201344.1"/>
    <property type="molecule type" value="Genomic_DNA"/>
</dbReference>
<sequence>MAMSVWVPRTQTVETTVTDPEGVRAAAANLQMANAEVERVLKPLGTERGGEEFSSGGEDGAVQERWKRKPEQTPGE</sequence>
<proteinExistence type="predicted"/>
<feature type="compositionally biased region" description="Basic and acidic residues" evidence="1">
    <location>
        <begin position="62"/>
        <end position="76"/>
    </location>
</feature>
<accession>A0AAV7VKX9</accession>
<feature type="region of interest" description="Disordered" evidence="1">
    <location>
        <begin position="44"/>
        <end position="76"/>
    </location>
</feature>
<evidence type="ECO:0000313" key="3">
    <source>
        <dbReference type="Proteomes" id="UP001066276"/>
    </source>
</evidence>
<gene>
    <name evidence="2" type="ORF">NDU88_005156</name>
</gene>